<dbReference type="EMBL" id="SMAG01000008">
    <property type="protein sequence ID" value="TCS93268.1"/>
    <property type="molecule type" value="Genomic_DNA"/>
</dbReference>
<evidence type="ECO:0000313" key="2">
    <source>
        <dbReference type="EMBL" id="TCS93268.1"/>
    </source>
</evidence>
<dbReference type="InterPro" id="IPR000631">
    <property type="entry name" value="CARKD"/>
</dbReference>
<gene>
    <name evidence="2" type="ORF">EDD58_10883</name>
</gene>
<dbReference type="SUPFAM" id="SSF53613">
    <property type="entry name" value="Ribokinase-like"/>
    <property type="match status" value="1"/>
</dbReference>
<protein>
    <submittedName>
        <fullName evidence="2">Carbohydrate kinase</fullName>
    </submittedName>
</protein>
<organism evidence="2 3">
    <name type="scientific">Hazenella coriacea</name>
    <dbReference type="NCBI Taxonomy" id="1179467"/>
    <lineage>
        <taxon>Bacteria</taxon>
        <taxon>Bacillati</taxon>
        <taxon>Bacillota</taxon>
        <taxon>Bacilli</taxon>
        <taxon>Bacillales</taxon>
        <taxon>Thermoactinomycetaceae</taxon>
        <taxon>Hazenella</taxon>
    </lineage>
</organism>
<reference evidence="2 3" key="1">
    <citation type="submission" date="2019-03" db="EMBL/GenBank/DDBJ databases">
        <title>Genomic Encyclopedia of Type Strains, Phase IV (KMG-IV): sequencing the most valuable type-strain genomes for metagenomic binning, comparative biology and taxonomic classification.</title>
        <authorList>
            <person name="Goeker M."/>
        </authorList>
    </citation>
    <scope>NUCLEOTIDE SEQUENCE [LARGE SCALE GENOMIC DNA]</scope>
    <source>
        <strain evidence="2 3">DSM 45707</strain>
    </source>
</reference>
<dbReference type="GO" id="GO:0016836">
    <property type="term" value="F:hydro-lyase activity"/>
    <property type="evidence" value="ECO:0007669"/>
    <property type="project" value="InterPro"/>
</dbReference>
<dbReference type="GO" id="GO:0016301">
    <property type="term" value="F:kinase activity"/>
    <property type="evidence" value="ECO:0007669"/>
    <property type="project" value="UniProtKB-KW"/>
</dbReference>
<keyword evidence="2" id="KW-0418">Kinase</keyword>
<feature type="domain" description="YjeF C-terminal" evidence="1">
    <location>
        <begin position="1"/>
        <end position="57"/>
    </location>
</feature>
<accession>A0A4R3L311</accession>
<keyword evidence="3" id="KW-1185">Reference proteome</keyword>
<dbReference type="AlphaFoldDB" id="A0A4R3L311"/>
<dbReference type="Proteomes" id="UP000294937">
    <property type="component" value="Unassembled WGS sequence"/>
</dbReference>
<name>A0A4R3L311_9BACL</name>
<sequence>MLTGMIGSLLAQRIPADQAVPMGVYLHGKAAEWASGEAHSIAAKDLLLSIGPAIQQVMTRSVQPS</sequence>
<proteinExistence type="predicted"/>
<dbReference type="PROSITE" id="PS51383">
    <property type="entry name" value="YJEF_C_3"/>
    <property type="match status" value="1"/>
</dbReference>
<evidence type="ECO:0000313" key="3">
    <source>
        <dbReference type="Proteomes" id="UP000294937"/>
    </source>
</evidence>
<dbReference type="InterPro" id="IPR029056">
    <property type="entry name" value="Ribokinase-like"/>
</dbReference>
<dbReference type="Gene3D" id="3.40.1190.20">
    <property type="match status" value="1"/>
</dbReference>
<evidence type="ECO:0000259" key="1">
    <source>
        <dbReference type="PROSITE" id="PS51383"/>
    </source>
</evidence>
<comment type="caution">
    <text evidence="2">The sequence shown here is derived from an EMBL/GenBank/DDBJ whole genome shotgun (WGS) entry which is preliminary data.</text>
</comment>
<keyword evidence="2" id="KW-0808">Transferase</keyword>